<evidence type="ECO:0008006" key="4">
    <source>
        <dbReference type="Google" id="ProtNLM"/>
    </source>
</evidence>
<dbReference type="Proteomes" id="UP000248899">
    <property type="component" value="Unassembled WGS sequence"/>
</dbReference>
<evidence type="ECO:0000313" key="3">
    <source>
        <dbReference type="Proteomes" id="UP000248899"/>
    </source>
</evidence>
<comment type="caution">
    <text evidence="2">The sequence shown here is derived from an EMBL/GenBank/DDBJ whole genome shotgun (WGS) entry which is preliminary data.</text>
</comment>
<gene>
    <name evidence="2" type="ORF">DPR02_21435</name>
</gene>
<protein>
    <recommendedName>
        <fullName evidence="4">Response regulatory domain-containing protein</fullName>
    </recommendedName>
</protein>
<feature type="compositionally biased region" description="Basic and acidic residues" evidence="1">
    <location>
        <begin position="133"/>
        <end position="144"/>
    </location>
</feature>
<name>A0AAQ0JIJ7_BURCE</name>
<accession>A0AAQ0JIJ7</accession>
<reference evidence="2 3" key="1">
    <citation type="submission" date="2018-06" db="EMBL/GenBank/DDBJ databases">
        <title>Towards the identification of Burkholderia cepacia strain which caused fatal septicemia.</title>
        <authorList>
            <person name="Bui L.A.T."/>
            <person name="Zakharova I.B."/>
            <person name="Shpak I.M."/>
            <person name="Teteryatnikova N."/>
            <person name="Ustinov D.V."/>
            <person name="Kuzyutina Y.A."/>
            <person name="Nguyen H.N."/>
            <person name="Antonov A.S."/>
            <person name="Avdyusheva E.F."/>
            <person name="Victorov D.V."/>
        </authorList>
    </citation>
    <scope>NUCLEOTIDE SEQUENCE [LARGE SCALE GENOMIC DNA]</scope>
    <source>
        <strain evidence="2 3">PT02</strain>
    </source>
</reference>
<feature type="compositionally biased region" description="Polar residues" evidence="1">
    <location>
        <begin position="80"/>
        <end position="90"/>
    </location>
</feature>
<feature type="region of interest" description="Disordered" evidence="1">
    <location>
        <begin position="56"/>
        <end position="91"/>
    </location>
</feature>
<evidence type="ECO:0000256" key="1">
    <source>
        <dbReference type="SAM" id="MobiDB-lite"/>
    </source>
</evidence>
<organism evidence="2 3">
    <name type="scientific">Burkholderia cepacia</name>
    <name type="common">Pseudomonas cepacia</name>
    <dbReference type="NCBI Taxonomy" id="292"/>
    <lineage>
        <taxon>Bacteria</taxon>
        <taxon>Pseudomonadati</taxon>
        <taxon>Pseudomonadota</taxon>
        <taxon>Betaproteobacteria</taxon>
        <taxon>Burkholderiales</taxon>
        <taxon>Burkholderiaceae</taxon>
        <taxon>Burkholderia</taxon>
        <taxon>Burkholderia cepacia complex</taxon>
    </lineage>
</organism>
<sequence length="144" mass="15760">MLYTKNVSLEDALQQMTMRAGAPGFVGKREDPDELTRVVRVVAEGFPCFSAELAAQTDSSATPNPRVTNTKVANRDAAPSATSGRSTDLGFSSRCHTRRALHRMIASDSHFDHAKTKTAVNSLTSNQPLADDEFFRPAEFSDRQ</sequence>
<proteinExistence type="predicted"/>
<dbReference type="EMBL" id="QLUZ01000013">
    <property type="protein sequence ID" value="RAQ06391.1"/>
    <property type="molecule type" value="Genomic_DNA"/>
</dbReference>
<evidence type="ECO:0000313" key="2">
    <source>
        <dbReference type="EMBL" id="RAQ06391.1"/>
    </source>
</evidence>
<dbReference type="RefSeq" id="WP_111940925.1">
    <property type="nucleotide sequence ID" value="NZ_QLUZ01000013.1"/>
</dbReference>
<dbReference type="AlphaFoldDB" id="A0AAQ0JIJ7"/>
<feature type="compositionally biased region" description="Polar residues" evidence="1">
    <location>
        <begin position="56"/>
        <end position="72"/>
    </location>
</feature>
<feature type="region of interest" description="Disordered" evidence="1">
    <location>
        <begin position="122"/>
        <end position="144"/>
    </location>
</feature>